<dbReference type="OrthoDB" id="2580477at2"/>
<dbReference type="EMBL" id="MINN01000117">
    <property type="protein sequence ID" value="OIU69758.1"/>
    <property type="molecule type" value="Genomic_DNA"/>
</dbReference>
<dbReference type="RefSeq" id="WP_071619861.1">
    <property type="nucleotide sequence ID" value="NZ_MINN01000117.1"/>
</dbReference>
<feature type="transmembrane region" description="Helical" evidence="1">
    <location>
        <begin position="97"/>
        <end position="122"/>
    </location>
</feature>
<dbReference type="AlphaFoldDB" id="A0A1J6VVE1"/>
<sequence>MWAICMNEFKGHFKSVKSIVVIAIIFGISFLLADLMTTVAEQIDLGGGTDGYAIGTLMIVFGLGFLFIAGLSHDVMNREISSRTMRFLVTKTTRTKILLGKYLGVWLFWLFCITVSYILVSFVSKEFLWLGVVDCMLFLSVALGLNLIFSIVLPKPGMSMFFGIVFALIFPAVSFWAIYADSIYTNWFKYFTPYYYSTLGSYYILINLVYAVILFVIAREIFKRRDL</sequence>
<dbReference type="Proteomes" id="UP000182062">
    <property type="component" value="Unassembled WGS sequence"/>
</dbReference>
<organism evidence="2 3">
    <name type="scientific">Rossellomorea aquimaris</name>
    <dbReference type="NCBI Taxonomy" id="189382"/>
    <lineage>
        <taxon>Bacteria</taxon>
        <taxon>Bacillati</taxon>
        <taxon>Bacillota</taxon>
        <taxon>Bacilli</taxon>
        <taxon>Bacillales</taxon>
        <taxon>Bacillaceae</taxon>
        <taxon>Rossellomorea</taxon>
    </lineage>
</organism>
<feature type="transmembrane region" description="Helical" evidence="1">
    <location>
        <begin position="128"/>
        <end position="153"/>
    </location>
</feature>
<comment type="caution">
    <text evidence="2">The sequence shown here is derived from an EMBL/GenBank/DDBJ whole genome shotgun (WGS) entry which is preliminary data.</text>
</comment>
<feature type="transmembrane region" description="Helical" evidence="1">
    <location>
        <begin position="160"/>
        <end position="179"/>
    </location>
</feature>
<accession>A0A1J6VVE1</accession>
<name>A0A1J6VVE1_9BACI</name>
<keyword evidence="1" id="KW-0812">Transmembrane</keyword>
<gene>
    <name evidence="2" type="ORF">BHE18_02275</name>
</gene>
<keyword evidence="1" id="KW-1133">Transmembrane helix</keyword>
<evidence type="ECO:0008006" key="4">
    <source>
        <dbReference type="Google" id="ProtNLM"/>
    </source>
</evidence>
<feature type="transmembrane region" description="Helical" evidence="1">
    <location>
        <begin position="20"/>
        <end position="40"/>
    </location>
</feature>
<feature type="transmembrane region" description="Helical" evidence="1">
    <location>
        <begin position="52"/>
        <end position="76"/>
    </location>
</feature>
<evidence type="ECO:0000313" key="2">
    <source>
        <dbReference type="EMBL" id="OIU69758.1"/>
    </source>
</evidence>
<reference evidence="2 3" key="1">
    <citation type="submission" date="2016-09" db="EMBL/GenBank/DDBJ databases">
        <title>Bacillus aquimaris SAMM genome sequence reveals colonization and biosurfactant production capacities.</title>
        <authorList>
            <person name="Waghmode S.R."/>
            <person name="Suryavanshi M.V."/>
        </authorList>
    </citation>
    <scope>NUCLEOTIDE SEQUENCE [LARGE SCALE GENOMIC DNA]</scope>
    <source>
        <strain evidence="2 3">SAMM</strain>
    </source>
</reference>
<evidence type="ECO:0000313" key="3">
    <source>
        <dbReference type="Proteomes" id="UP000182062"/>
    </source>
</evidence>
<keyword evidence="1" id="KW-0472">Membrane</keyword>
<protein>
    <recommendedName>
        <fullName evidence="4">ABC-2 family transporter protein</fullName>
    </recommendedName>
</protein>
<proteinExistence type="predicted"/>
<keyword evidence="3" id="KW-1185">Reference proteome</keyword>
<evidence type="ECO:0000256" key="1">
    <source>
        <dbReference type="SAM" id="Phobius"/>
    </source>
</evidence>
<feature type="transmembrane region" description="Helical" evidence="1">
    <location>
        <begin position="199"/>
        <end position="218"/>
    </location>
</feature>